<sequence>MNTLFKYGFIVLLFTSCSQENKETKAAPEPEQKSPLHKEHLSVLRDSDKVAMRLDTLQKNISGTIDLSVFKSKKLFDLKFKRIPVEIGGGLIDGDEQDATFSLVNETFKADWQVIKRTSKFFLIKVDGILATLRYDLHLIDAINGYRGDPASNSNYQAGRSATVNPDNLTVVLTNEYNVKTENGKFEHEEMKQHFFIDSKGYFKERQAPKQKASD</sequence>
<dbReference type="AlphaFoldDB" id="A0A372NV39"/>
<evidence type="ECO:0000313" key="2">
    <source>
        <dbReference type="Proteomes" id="UP000264217"/>
    </source>
</evidence>
<proteinExistence type="predicted"/>
<name>A0A372NV39_9SPHI</name>
<reference evidence="1 2" key="1">
    <citation type="submission" date="2018-08" db="EMBL/GenBank/DDBJ databases">
        <title>Mucilaginibacter sp. MYSH2.</title>
        <authorList>
            <person name="Seo T."/>
        </authorList>
    </citation>
    <scope>NUCLEOTIDE SEQUENCE [LARGE SCALE GENOMIC DNA]</scope>
    <source>
        <strain evidence="1 2">MYSH2</strain>
    </source>
</reference>
<dbReference type="PROSITE" id="PS51257">
    <property type="entry name" value="PROKAR_LIPOPROTEIN"/>
    <property type="match status" value="1"/>
</dbReference>
<evidence type="ECO:0008006" key="3">
    <source>
        <dbReference type="Google" id="ProtNLM"/>
    </source>
</evidence>
<organism evidence="1 2">
    <name type="scientific">Mucilaginibacter conchicola</name>
    <dbReference type="NCBI Taxonomy" id="2303333"/>
    <lineage>
        <taxon>Bacteria</taxon>
        <taxon>Pseudomonadati</taxon>
        <taxon>Bacteroidota</taxon>
        <taxon>Sphingobacteriia</taxon>
        <taxon>Sphingobacteriales</taxon>
        <taxon>Sphingobacteriaceae</taxon>
        <taxon>Mucilaginibacter</taxon>
    </lineage>
</organism>
<accession>A0A372NV39</accession>
<protein>
    <recommendedName>
        <fullName evidence="3">Lipoprotein</fullName>
    </recommendedName>
</protein>
<dbReference type="EMBL" id="QWDC01000002">
    <property type="protein sequence ID" value="RFZ92477.1"/>
    <property type="molecule type" value="Genomic_DNA"/>
</dbReference>
<evidence type="ECO:0000313" key="1">
    <source>
        <dbReference type="EMBL" id="RFZ92477.1"/>
    </source>
</evidence>
<keyword evidence="2" id="KW-1185">Reference proteome</keyword>
<dbReference type="Proteomes" id="UP000264217">
    <property type="component" value="Unassembled WGS sequence"/>
</dbReference>
<gene>
    <name evidence="1" type="ORF">D0C36_13700</name>
</gene>
<comment type="caution">
    <text evidence="1">The sequence shown here is derived from an EMBL/GenBank/DDBJ whole genome shotgun (WGS) entry which is preliminary data.</text>
</comment>